<dbReference type="PANTHER" id="PTHR13947">
    <property type="entry name" value="GNAT FAMILY N-ACETYLTRANSFERASE"/>
    <property type="match status" value="1"/>
</dbReference>
<dbReference type="InterPro" id="IPR050769">
    <property type="entry name" value="NAT_camello-type"/>
</dbReference>
<comment type="caution">
    <text evidence="7">The sequence shown here is derived from an EMBL/GenBank/DDBJ whole genome shotgun (WGS) entry which is preliminary data.</text>
</comment>
<evidence type="ECO:0000256" key="4">
    <source>
        <dbReference type="ARBA" id="ARBA00023163"/>
    </source>
</evidence>
<dbReference type="GO" id="GO:0008080">
    <property type="term" value="F:N-acetyltransferase activity"/>
    <property type="evidence" value="ECO:0007669"/>
    <property type="project" value="InterPro"/>
</dbReference>
<dbReference type="Gene3D" id="3.40.630.30">
    <property type="match status" value="1"/>
</dbReference>
<dbReference type="GO" id="GO:0003700">
    <property type="term" value="F:DNA-binding transcription factor activity"/>
    <property type="evidence" value="ECO:0007669"/>
    <property type="project" value="InterPro"/>
</dbReference>
<dbReference type="InterPro" id="IPR000835">
    <property type="entry name" value="HTH_MarR-typ"/>
</dbReference>
<evidence type="ECO:0000256" key="1">
    <source>
        <dbReference type="ARBA" id="ARBA00022679"/>
    </source>
</evidence>
<accession>A0A0J8VBR2</accession>
<dbReference type="PANTHER" id="PTHR13947:SF37">
    <property type="entry name" value="LD18367P"/>
    <property type="match status" value="1"/>
</dbReference>
<dbReference type="PRINTS" id="PR00598">
    <property type="entry name" value="HTHMARR"/>
</dbReference>
<dbReference type="Gene3D" id="1.10.10.10">
    <property type="entry name" value="Winged helix-like DNA-binding domain superfamily/Winged helix DNA-binding domain"/>
    <property type="match status" value="1"/>
</dbReference>
<dbReference type="Pfam" id="PF12802">
    <property type="entry name" value="MarR_2"/>
    <property type="match status" value="1"/>
</dbReference>
<dbReference type="AlphaFoldDB" id="A0A0J8VBR2"/>
<dbReference type="Proteomes" id="UP000240481">
    <property type="component" value="Unassembled WGS sequence"/>
</dbReference>
<dbReference type="SMART" id="SM00347">
    <property type="entry name" value="HTH_MARR"/>
    <property type="match status" value="1"/>
</dbReference>
<dbReference type="InterPro" id="IPR011991">
    <property type="entry name" value="ArsR-like_HTH"/>
</dbReference>
<dbReference type="PROSITE" id="PS51186">
    <property type="entry name" value="GNAT"/>
    <property type="match status" value="1"/>
</dbReference>
<dbReference type="InterPro" id="IPR023187">
    <property type="entry name" value="Tscrpt_reg_MarR-type_CS"/>
</dbReference>
<dbReference type="PROSITE" id="PS50995">
    <property type="entry name" value="HTH_MARR_2"/>
    <property type="match status" value="1"/>
</dbReference>
<feature type="domain" description="N-acetyltransferase" evidence="6">
    <location>
        <begin position="144"/>
        <end position="302"/>
    </location>
</feature>
<evidence type="ECO:0000259" key="5">
    <source>
        <dbReference type="PROSITE" id="PS50995"/>
    </source>
</evidence>
<dbReference type="SUPFAM" id="SSF46785">
    <property type="entry name" value="Winged helix' DNA-binding domain"/>
    <property type="match status" value="1"/>
</dbReference>
<keyword evidence="1" id="KW-0808">Transferase</keyword>
<dbReference type="InterPro" id="IPR036390">
    <property type="entry name" value="WH_DNA-bd_sf"/>
</dbReference>
<keyword evidence="8" id="KW-1185">Reference proteome</keyword>
<dbReference type="GO" id="GO:0003677">
    <property type="term" value="F:DNA binding"/>
    <property type="evidence" value="ECO:0007669"/>
    <property type="project" value="UniProtKB-KW"/>
</dbReference>
<protein>
    <submittedName>
        <fullName evidence="7">MarR family transcriptional regulator</fullName>
    </submittedName>
</protein>
<dbReference type="CDD" id="cd00090">
    <property type="entry name" value="HTH_ARSR"/>
    <property type="match status" value="1"/>
</dbReference>
<dbReference type="InterPro" id="IPR000182">
    <property type="entry name" value="GNAT_dom"/>
</dbReference>
<proteinExistence type="predicted"/>
<dbReference type="RefSeq" id="WP_084711815.1">
    <property type="nucleotide sequence ID" value="NZ_AP024852.1"/>
</dbReference>
<evidence type="ECO:0000259" key="6">
    <source>
        <dbReference type="PROSITE" id="PS51186"/>
    </source>
</evidence>
<reference evidence="7 8" key="1">
    <citation type="submission" date="2018-01" db="EMBL/GenBank/DDBJ databases">
        <title>Whole genome sequencing of Histamine producing bacteria.</title>
        <authorList>
            <person name="Butler K."/>
        </authorList>
    </citation>
    <scope>NUCLEOTIDE SEQUENCE [LARGE SCALE GENOMIC DNA]</scope>
    <source>
        <strain evidence="7 8">DSM 24669</strain>
    </source>
</reference>
<evidence type="ECO:0000313" key="7">
    <source>
        <dbReference type="EMBL" id="PSW22550.1"/>
    </source>
</evidence>
<dbReference type="OrthoDB" id="5419426at2"/>
<evidence type="ECO:0000313" key="8">
    <source>
        <dbReference type="Proteomes" id="UP000240481"/>
    </source>
</evidence>
<dbReference type="PROSITE" id="PS01117">
    <property type="entry name" value="HTH_MARR_1"/>
    <property type="match status" value="1"/>
</dbReference>
<dbReference type="SUPFAM" id="SSF55729">
    <property type="entry name" value="Acyl-CoA N-acyltransferases (Nat)"/>
    <property type="match status" value="1"/>
</dbReference>
<keyword evidence="4" id="KW-0804">Transcription</keyword>
<dbReference type="InterPro" id="IPR016181">
    <property type="entry name" value="Acyl_CoA_acyltransferase"/>
</dbReference>
<keyword evidence="3" id="KW-0238">DNA-binding</keyword>
<sequence length="304" mass="33616">MQPQHLRQLSRQLVRQLGMLDNQCGSFKLTPVQAHTLIELEEAPCTVNQMAKKLNVDKSNASRTLAILLNQGLVEVSVNPKDKRSQLSQLTGKGHQTLTTLHQQLNDQVQGVLDQMESDEICQLKSSLQRYSRAITAVAKQQGIIVRSITPNDNPSVAAVIRRVSAEYGLTEDKGYGVADPTLDSMHEVYADTKSHYWVIEQEQRVLGGGGIAPLAGSDNLCELQKMYFLPQLRGKGLARMLAVRALKFAREQGYNGCYLETTANLKEAIALYQSLGFVTIPHALGNTGHDACEVRMLKTFEQA</sequence>
<feature type="domain" description="HTH marR-type" evidence="5">
    <location>
        <begin position="1"/>
        <end position="133"/>
    </location>
</feature>
<evidence type="ECO:0000256" key="3">
    <source>
        <dbReference type="ARBA" id="ARBA00023125"/>
    </source>
</evidence>
<keyword evidence="2" id="KW-0805">Transcription regulation</keyword>
<organism evidence="7 8">
    <name type="scientific">Photobacterium swingsii</name>
    <dbReference type="NCBI Taxonomy" id="680026"/>
    <lineage>
        <taxon>Bacteria</taxon>
        <taxon>Pseudomonadati</taxon>
        <taxon>Pseudomonadota</taxon>
        <taxon>Gammaproteobacteria</taxon>
        <taxon>Vibrionales</taxon>
        <taxon>Vibrionaceae</taxon>
        <taxon>Photobacterium</taxon>
    </lineage>
</organism>
<name>A0A0J8VBR2_9GAMM</name>
<dbReference type="STRING" id="680026.AB733_14925"/>
<dbReference type="InterPro" id="IPR036388">
    <property type="entry name" value="WH-like_DNA-bd_sf"/>
</dbReference>
<dbReference type="CDD" id="cd04301">
    <property type="entry name" value="NAT_SF"/>
    <property type="match status" value="1"/>
</dbReference>
<dbReference type="EMBL" id="PYLZ01000013">
    <property type="protein sequence ID" value="PSW22550.1"/>
    <property type="molecule type" value="Genomic_DNA"/>
</dbReference>
<gene>
    <name evidence="7" type="ORF">C9I94_20360</name>
</gene>
<dbReference type="Pfam" id="PF00583">
    <property type="entry name" value="Acetyltransf_1"/>
    <property type="match status" value="1"/>
</dbReference>
<evidence type="ECO:0000256" key="2">
    <source>
        <dbReference type="ARBA" id="ARBA00023015"/>
    </source>
</evidence>